<evidence type="ECO:0000313" key="4">
    <source>
        <dbReference type="Proteomes" id="UP000546200"/>
    </source>
</evidence>
<sequence length="84" mass="8105">MKKTIVLLAAAGLSLAACGKGEAGSNSSADTGVVANEAGAGDDFAGNSEFTGNSDLLSDNTALPADEGNGTLEADNSATLSNAQ</sequence>
<dbReference type="EMBL" id="JACIJK010000003">
    <property type="protein sequence ID" value="MBB5714344.1"/>
    <property type="molecule type" value="Genomic_DNA"/>
</dbReference>
<accession>A0A7W9BC86</accession>
<protein>
    <submittedName>
        <fullName evidence="3">Uncharacterized protein</fullName>
    </submittedName>
</protein>
<evidence type="ECO:0000256" key="2">
    <source>
        <dbReference type="SAM" id="SignalP"/>
    </source>
</evidence>
<feature type="region of interest" description="Disordered" evidence="1">
    <location>
        <begin position="19"/>
        <end position="84"/>
    </location>
</feature>
<evidence type="ECO:0000313" key="3">
    <source>
        <dbReference type="EMBL" id="MBB5714344.1"/>
    </source>
</evidence>
<organism evidence="3 4">
    <name type="scientific">Sphingomonas aerophila</name>
    <dbReference type="NCBI Taxonomy" id="1344948"/>
    <lineage>
        <taxon>Bacteria</taxon>
        <taxon>Pseudomonadati</taxon>
        <taxon>Pseudomonadota</taxon>
        <taxon>Alphaproteobacteria</taxon>
        <taxon>Sphingomonadales</taxon>
        <taxon>Sphingomonadaceae</taxon>
        <taxon>Sphingomonas</taxon>
    </lineage>
</organism>
<feature type="chain" id="PRO_5031104968" evidence="2">
    <location>
        <begin position="20"/>
        <end position="84"/>
    </location>
</feature>
<dbReference type="AlphaFoldDB" id="A0A7W9BC86"/>
<gene>
    <name evidence="3" type="ORF">FHS94_001175</name>
</gene>
<dbReference type="Proteomes" id="UP000546200">
    <property type="component" value="Unassembled WGS sequence"/>
</dbReference>
<feature type="compositionally biased region" description="Polar residues" evidence="1">
    <location>
        <begin position="74"/>
        <end position="84"/>
    </location>
</feature>
<feature type="signal peptide" evidence="2">
    <location>
        <begin position="1"/>
        <end position="19"/>
    </location>
</feature>
<reference evidence="3 4" key="1">
    <citation type="submission" date="2020-08" db="EMBL/GenBank/DDBJ databases">
        <title>Genomic Encyclopedia of Type Strains, Phase IV (KMG-IV): sequencing the most valuable type-strain genomes for metagenomic binning, comparative biology and taxonomic classification.</title>
        <authorList>
            <person name="Goeker M."/>
        </authorList>
    </citation>
    <scope>NUCLEOTIDE SEQUENCE [LARGE SCALE GENOMIC DNA]</scope>
    <source>
        <strain evidence="3 4">DSM 100044</strain>
    </source>
</reference>
<keyword evidence="2" id="KW-0732">Signal</keyword>
<feature type="compositionally biased region" description="Polar residues" evidence="1">
    <location>
        <begin position="48"/>
        <end position="61"/>
    </location>
</feature>
<dbReference type="PROSITE" id="PS51257">
    <property type="entry name" value="PROKAR_LIPOPROTEIN"/>
    <property type="match status" value="1"/>
</dbReference>
<keyword evidence="4" id="KW-1185">Reference proteome</keyword>
<comment type="caution">
    <text evidence="3">The sequence shown here is derived from an EMBL/GenBank/DDBJ whole genome shotgun (WGS) entry which is preliminary data.</text>
</comment>
<name>A0A7W9BC86_9SPHN</name>
<dbReference type="RefSeq" id="WP_184055577.1">
    <property type="nucleotide sequence ID" value="NZ_JACIJK010000003.1"/>
</dbReference>
<proteinExistence type="predicted"/>
<evidence type="ECO:0000256" key="1">
    <source>
        <dbReference type="SAM" id="MobiDB-lite"/>
    </source>
</evidence>